<gene>
    <name evidence="1" type="ORF">O6H91_09G074500</name>
</gene>
<proteinExistence type="predicted"/>
<evidence type="ECO:0000313" key="1">
    <source>
        <dbReference type="EMBL" id="KAJ7544344.1"/>
    </source>
</evidence>
<protein>
    <submittedName>
        <fullName evidence="1">Uncharacterized protein</fullName>
    </submittedName>
</protein>
<comment type="caution">
    <text evidence="1">The sequence shown here is derived from an EMBL/GenBank/DDBJ whole genome shotgun (WGS) entry which is preliminary data.</text>
</comment>
<sequence length="906" mass="100856">MLPLRLEAPFEPRARSRNMSKFLTSVSVSALSLRLPAALHHSRYDPLSRSGPIDSSNKPEHRSRNKLWHSQEFERQLPEVIDFPAWLQDAIKFSKKLETPVEKWSLWNWRPFRALAHMGHRKFDFLFSMQIHAIEGLPAAFNGMRVMVQWRRKDKLVQTKPMRVCQGVVDFEQTLHLRCGVYASKNAPHAIKGFPILFTLSVLVVDGDEFVLGKHRLDFAKILPKTVDQTAKGKVALCGWTMSLKLSRKAKEATLLATVGCKNLYKDCGKQISRNGGLKQSALTSSTFSSNSLPSSVRGTPYNDPSIAHNSSPTVSTAPAFTSVDRLLLSVSVPESEPGFAKKTDAVQAPATPEQSHEYSQLNRNSCARSERDDEITTYEDEAADFTAMEQKAAIEVLSTRTYDKEVLENKQEAVALHALTEAFDEEIVEHVSISEWTSDRETLQKRCGDCQTSICSEETKVEVDMLDKRILNQERLRTRENDSVISSSNGVHLNECVVIDDGLNGGDIKPDLQGGERSEPIASERVNVTPTNDLQEKESQKEDERDKSELTSVSNRFRKKTKIPLNLDDEAELIAGEFLHMLKEESSPDGSSSESEGSPRGKLLKQLEKEAMLEVGTGSTSAYSEQVELCSNAESENKWPVFGESDKIPVEKISIKKISNEKLDMDFIMKVAELELQKAIRIMHSNARVKTLEDAETEALMQEWQFDEKSFDSLPPTMSKNPYAQPRVSNLPPLGKGLRSVMQGVDGGTFRSKNPALFQTGQRNAKLVQQVSEPVVPGAEMGCSAFEILQKMASQGVENMPDQGTIAMPFEDIGGKAMQQIAFEGQSASEDWGLSSRYGKAGYSKSCQGHREDSKDTARTGPKVLGKCKCTNGCDSKEYNSSDQIFEGLEPLEAITPLVMEKIET</sequence>
<name>A0ACC2CR29_DIPCM</name>
<dbReference type="Proteomes" id="UP001162992">
    <property type="component" value="Chromosome 9"/>
</dbReference>
<organism evidence="1 2">
    <name type="scientific">Diphasiastrum complanatum</name>
    <name type="common">Issler's clubmoss</name>
    <name type="synonym">Lycopodium complanatum</name>
    <dbReference type="NCBI Taxonomy" id="34168"/>
    <lineage>
        <taxon>Eukaryota</taxon>
        <taxon>Viridiplantae</taxon>
        <taxon>Streptophyta</taxon>
        <taxon>Embryophyta</taxon>
        <taxon>Tracheophyta</taxon>
        <taxon>Lycopodiopsida</taxon>
        <taxon>Lycopodiales</taxon>
        <taxon>Lycopodiaceae</taxon>
        <taxon>Lycopodioideae</taxon>
        <taxon>Diphasiastrum</taxon>
    </lineage>
</organism>
<keyword evidence="2" id="KW-1185">Reference proteome</keyword>
<dbReference type="EMBL" id="CM055100">
    <property type="protein sequence ID" value="KAJ7544344.1"/>
    <property type="molecule type" value="Genomic_DNA"/>
</dbReference>
<reference evidence="2" key="1">
    <citation type="journal article" date="2024" name="Proc. Natl. Acad. Sci. U.S.A.">
        <title>Extraordinary preservation of gene collinearity over three hundred million years revealed in homosporous lycophytes.</title>
        <authorList>
            <person name="Li C."/>
            <person name="Wickell D."/>
            <person name="Kuo L.Y."/>
            <person name="Chen X."/>
            <person name="Nie B."/>
            <person name="Liao X."/>
            <person name="Peng D."/>
            <person name="Ji J."/>
            <person name="Jenkins J."/>
            <person name="Williams M."/>
            <person name="Shu S."/>
            <person name="Plott C."/>
            <person name="Barry K."/>
            <person name="Rajasekar S."/>
            <person name="Grimwood J."/>
            <person name="Han X."/>
            <person name="Sun S."/>
            <person name="Hou Z."/>
            <person name="He W."/>
            <person name="Dai G."/>
            <person name="Sun C."/>
            <person name="Schmutz J."/>
            <person name="Leebens-Mack J.H."/>
            <person name="Li F.W."/>
            <person name="Wang L."/>
        </authorList>
    </citation>
    <scope>NUCLEOTIDE SEQUENCE [LARGE SCALE GENOMIC DNA]</scope>
    <source>
        <strain evidence="2">cv. PW_Plant_1</strain>
    </source>
</reference>
<accession>A0ACC2CR29</accession>
<evidence type="ECO:0000313" key="2">
    <source>
        <dbReference type="Proteomes" id="UP001162992"/>
    </source>
</evidence>